<evidence type="ECO:0000256" key="4">
    <source>
        <dbReference type="ARBA" id="ARBA00023157"/>
    </source>
</evidence>
<dbReference type="InterPro" id="IPR019826">
    <property type="entry name" value="Carboxylesterase_B_AS"/>
</dbReference>
<dbReference type="PANTHER" id="PTHR43142:SF1">
    <property type="entry name" value="CARBOXYLIC ESTER HYDROLASE"/>
    <property type="match status" value="1"/>
</dbReference>
<comment type="similarity">
    <text evidence="1">Belongs to the type-B carboxylesterase/lipase family.</text>
</comment>
<dbReference type="EMBL" id="JAANIC010000093">
    <property type="protein sequence ID" value="KAG5348289.1"/>
    <property type="molecule type" value="Genomic_DNA"/>
</dbReference>
<dbReference type="FunFam" id="3.40.50.1820:FF:000092">
    <property type="entry name" value="Carboxylic ester hydrolase"/>
    <property type="match status" value="2"/>
</dbReference>
<accession>A0A836KFG3</accession>
<feature type="non-terminal residue" evidence="7">
    <location>
        <position position="1484"/>
    </location>
</feature>
<keyword evidence="3" id="KW-0378">Hydrolase</keyword>
<evidence type="ECO:0000259" key="6">
    <source>
        <dbReference type="Pfam" id="PF00135"/>
    </source>
</evidence>
<comment type="caution">
    <text evidence="7">The sequence shown here is derived from an EMBL/GenBank/DDBJ whole genome shotgun (WGS) entry which is preliminary data.</text>
</comment>
<evidence type="ECO:0000256" key="3">
    <source>
        <dbReference type="ARBA" id="ARBA00022801"/>
    </source>
</evidence>
<dbReference type="Pfam" id="PF00135">
    <property type="entry name" value="COesterase"/>
    <property type="match status" value="2"/>
</dbReference>
<feature type="domain" description="Carboxylesterase type B" evidence="6">
    <location>
        <begin position="557"/>
        <end position="1037"/>
    </location>
</feature>
<evidence type="ECO:0000256" key="1">
    <source>
        <dbReference type="ARBA" id="ARBA00005964"/>
    </source>
</evidence>
<dbReference type="GO" id="GO:0052689">
    <property type="term" value="F:carboxylic ester hydrolase activity"/>
    <property type="evidence" value="ECO:0007669"/>
    <property type="project" value="UniProtKB-KW"/>
</dbReference>
<dbReference type="Proteomes" id="UP000669903">
    <property type="component" value="Unassembled WGS sequence"/>
</dbReference>
<keyword evidence="4" id="KW-1015">Disulfide bond</keyword>
<evidence type="ECO:0000313" key="8">
    <source>
        <dbReference type="Proteomes" id="UP000669903"/>
    </source>
</evidence>
<feature type="domain" description="Carboxylesterase type B" evidence="6">
    <location>
        <begin position="6"/>
        <end position="522"/>
    </location>
</feature>
<evidence type="ECO:0000256" key="2">
    <source>
        <dbReference type="ARBA" id="ARBA00022487"/>
    </source>
</evidence>
<evidence type="ECO:0000313" key="7">
    <source>
        <dbReference type="EMBL" id="KAG5348289.1"/>
    </source>
</evidence>
<dbReference type="PROSITE" id="PS00122">
    <property type="entry name" value="CARBOXYLESTERASE_B_1"/>
    <property type="match status" value="2"/>
</dbReference>
<gene>
    <name evidence="7" type="primary">Este_1</name>
    <name evidence="7" type="ORF">G6Z76_0014543</name>
</gene>
<keyword evidence="5" id="KW-0325">Glycoprotein</keyword>
<dbReference type="Gene3D" id="3.40.50.1820">
    <property type="entry name" value="alpha/beta hydrolase"/>
    <property type="match status" value="2"/>
</dbReference>
<organism evidence="7 8">
    <name type="scientific">Acromyrmex charruanus</name>
    <dbReference type="NCBI Taxonomy" id="2715315"/>
    <lineage>
        <taxon>Eukaryota</taxon>
        <taxon>Metazoa</taxon>
        <taxon>Ecdysozoa</taxon>
        <taxon>Arthropoda</taxon>
        <taxon>Hexapoda</taxon>
        <taxon>Insecta</taxon>
        <taxon>Pterygota</taxon>
        <taxon>Neoptera</taxon>
        <taxon>Endopterygota</taxon>
        <taxon>Hymenoptera</taxon>
        <taxon>Apocrita</taxon>
        <taxon>Aculeata</taxon>
        <taxon>Formicoidea</taxon>
        <taxon>Formicidae</taxon>
        <taxon>Myrmicinae</taxon>
        <taxon>Acromyrmex</taxon>
    </lineage>
</organism>
<keyword evidence="8" id="KW-1185">Reference proteome</keyword>
<evidence type="ECO:0000256" key="5">
    <source>
        <dbReference type="ARBA" id="ARBA00023180"/>
    </source>
</evidence>
<sequence>MDNNRVNVHVYEGRLIGIVEEAVHGGHYVAFRGIPYAKPPVDELRFKDPLPPERWFGDRDASKYGNIAVQVDLLTHEIVGDEDCLYLNVYTIDIVKKRPVMVWIHGGGFAWGSGNGAWYGPDYIVRKDVVIVTLNYRLGALGFLNLYDKVVTGNQGLKDVVMALKWIQKNISQFGGDPNNVTIFGESAGGAIVHYLNLSPLGKGLFHKAISQSGVASNPWCLTEWTNKAMSRGFQLAEKLGKVTSDPKIAYEFLKTIDAKKLIEVGQKFLATRVDRLQYVLMFTPTLDYESPNPFFPEHPNTLIQRGVKVPWLLGNNSCEGSFFICNTLFGQISKKALKEIDSDFTKTIMPRALSAMSKIPITVEELRFLYFGNKAVSEETLMNYADFLSDVVFNRGTMEAVDIQMSSDSYTPTYLYKLSYESETYFGKEIIKVTLPGVTHAEDLFFLFYPHIMKEFNLPSSNSDDKIIDCITQMWTNFAKTGDPTPIITNLTPIKWTPLKRGDMCDYLNIDLVPRMESIRKGERRSDWKNMKHFLINFSQIFFYLNSVSIMDNRIEIHVQKGKLIGIVEKGVYDDYYIAFRGIPYAKPPIGELRFKDPVPAEPWSGKRDASKFGNISVQINEITHKMEGSEDCLYLNVYTTNIKPSEKRAVMVWIHGGAFCQGSGDAVMYGPDYIVQKDVVLVTLNYRLGVLGFLNLYDKVATGNQGLKDVIMALRWVQKNISEFGGNPDNVTIFGESAGGSIVHYLTLSPLAKGLFHKAISQSGVATCPWGIIERQPPSINKGFRLAKILGKTTADPKVAYEFLKTIDAKKLIETEQKSLLTETETLQYNLLCSPSLDHESSNPVFPEDSKTFKCRGVKVPFLLGFNSCEGSFISCSNWKGHISKEKLRKIDSDFKNAIFPETLSTLPITVEELRSLYFGDKAISEETLTNYVDFLGDEFFYCGIMETVDIQTKLNNNDKKATYLYKFSYESDSSFIKKIFQIQFPGVTHAEELPYLFYFNMLKNFDMSSPAIDSEDYKMIKCLTQMWTDFAKTGIIKIIKAIVIFNNTCKCNKNKINVEKLTIRDYPWLMDAIFEILRFEERYKKCSQECRNYYSDGLKKRPKKRFKKCSLYKKSHFLYNNYMHHLLMSHEPKLYRSWFPSWFPSEKNITFVSLKTLALKSDPQNIQKNWEKYLKVSMKNYYCKQVHHFIRSVRWLKDLLIKFAKYCMSAKIKYRLALLAILLHGEAVTKLIDSFTSTEMKDISHPNAKDNYKFIFIPNEYIKKYFDLKQRCLLQSKDEYIIYFKVLTDVFRKANTATTYCTYSDKYEPLKKYDCRFIHRYFRSCCKYIQSDTSINPQVIDSLQILFSSILSPEQDATSYLQLVYMKKFQEVCNESLRMKTFGLKIDQHFPKLINIFLLLLISLMIKILEHFVFNISDEYASCIISVIEGLVEIGNTDSYFMTVKMLLKAKHMTRYCQLIEKFQKMQEPAIKTVLYQHFFY</sequence>
<dbReference type="InterPro" id="IPR002018">
    <property type="entry name" value="CarbesteraseB"/>
</dbReference>
<dbReference type="SUPFAM" id="SSF53474">
    <property type="entry name" value="alpha/beta-Hydrolases"/>
    <property type="match status" value="2"/>
</dbReference>
<protein>
    <submittedName>
        <fullName evidence="7">ESTE Esterase</fullName>
    </submittedName>
</protein>
<dbReference type="PANTHER" id="PTHR43142">
    <property type="entry name" value="CARBOXYLIC ESTER HYDROLASE"/>
    <property type="match status" value="1"/>
</dbReference>
<proteinExistence type="inferred from homology"/>
<reference evidence="7" key="1">
    <citation type="submission" date="2020-03" db="EMBL/GenBank/DDBJ databases">
        <title>Relaxed selection underlies rapid genomic changes in the transitions from sociality to social parasitism in ants.</title>
        <authorList>
            <person name="Bi X."/>
        </authorList>
    </citation>
    <scope>NUCLEOTIDE SEQUENCE</scope>
    <source>
        <strain evidence="7">BGI-DK2014a</strain>
        <tissue evidence="7">Whole body</tissue>
    </source>
</reference>
<name>A0A836KFG3_9HYME</name>
<feature type="non-terminal residue" evidence="7">
    <location>
        <position position="1"/>
    </location>
</feature>
<dbReference type="InterPro" id="IPR029058">
    <property type="entry name" value="AB_hydrolase_fold"/>
</dbReference>
<keyword evidence="2" id="KW-0719">Serine esterase</keyword>